<dbReference type="InterPro" id="IPR011055">
    <property type="entry name" value="Dup_hybrid_motif"/>
</dbReference>
<dbReference type="InterPro" id="IPR050890">
    <property type="entry name" value="PTS_EIIA_component"/>
</dbReference>
<dbReference type="Proteomes" id="UP000823631">
    <property type="component" value="Unassembled WGS sequence"/>
</dbReference>
<keyword evidence="5" id="KW-0598">Phosphotransferase system</keyword>
<proteinExistence type="predicted"/>
<dbReference type="PROSITE" id="PS00371">
    <property type="entry name" value="PTS_EIIA_TYPE_1_HIS"/>
    <property type="match status" value="1"/>
</dbReference>
<reference evidence="12" key="2">
    <citation type="journal article" date="2021" name="PeerJ">
        <title>Extensive microbial diversity within the chicken gut microbiome revealed by metagenomics and culture.</title>
        <authorList>
            <person name="Gilroy R."/>
            <person name="Ravi A."/>
            <person name="Getino M."/>
            <person name="Pursley I."/>
            <person name="Horton D.L."/>
            <person name="Alikhan N.F."/>
            <person name="Baker D."/>
            <person name="Gharbi K."/>
            <person name="Hall N."/>
            <person name="Watson M."/>
            <person name="Adriaenssens E.M."/>
            <person name="Foster-Nyarko E."/>
            <person name="Jarju S."/>
            <person name="Secka A."/>
            <person name="Antonio M."/>
            <person name="Oren A."/>
            <person name="Chaudhuri R.R."/>
            <person name="La Ragione R."/>
            <person name="Hildebrand F."/>
            <person name="Pallen M.J."/>
        </authorList>
    </citation>
    <scope>NUCLEOTIDE SEQUENCE</scope>
    <source>
        <strain evidence="12">17213</strain>
    </source>
</reference>
<feature type="domain" description="PTS EIIA type-1" evidence="11">
    <location>
        <begin position="33"/>
        <end position="137"/>
    </location>
</feature>
<organism evidence="12 13">
    <name type="scientific">Candidatus Avisuccinivibrio stercorigallinarum</name>
    <dbReference type="NCBI Taxonomy" id="2840704"/>
    <lineage>
        <taxon>Bacteria</taxon>
        <taxon>Pseudomonadati</taxon>
        <taxon>Pseudomonadota</taxon>
        <taxon>Gammaproteobacteria</taxon>
        <taxon>Aeromonadales</taxon>
        <taxon>Succinivibrionaceae</taxon>
        <taxon>Succinivibrionaceae incertae sedis</taxon>
        <taxon>Candidatus Avisuccinivibrio</taxon>
    </lineage>
</organism>
<dbReference type="GO" id="GO:0016301">
    <property type="term" value="F:kinase activity"/>
    <property type="evidence" value="ECO:0007669"/>
    <property type="project" value="UniProtKB-KW"/>
</dbReference>
<dbReference type="PANTHER" id="PTHR45008">
    <property type="entry name" value="PTS SYSTEM GLUCOSE-SPECIFIC EIIA COMPONENT"/>
    <property type="match status" value="1"/>
</dbReference>
<gene>
    <name evidence="12" type="ORF">IAB19_06275</name>
</gene>
<dbReference type="Pfam" id="PF00358">
    <property type="entry name" value="PTS_EIIA_1"/>
    <property type="match status" value="1"/>
</dbReference>
<evidence type="ECO:0000256" key="2">
    <source>
        <dbReference type="ARBA" id="ARBA00022448"/>
    </source>
</evidence>
<dbReference type="InterPro" id="IPR001127">
    <property type="entry name" value="PTS_EIIA_1_perm"/>
</dbReference>
<evidence type="ECO:0000256" key="4">
    <source>
        <dbReference type="ARBA" id="ARBA00022679"/>
    </source>
</evidence>
<keyword evidence="6" id="KW-0418">Kinase</keyword>
<dbReference type="Gene3D" id="2.70.70.10">
    <property type="entry name" value="Glucose Permease (Domain IIA)"/>
    <property type="match status" value="1"/>
</dbReference>
<comment type="subcellular location">
    <subcellularLocation>
        <location evidence="1">Cytoplasm</location>
    </subcellularLocation>
</comment>
<evidence type="ECO:0000313" key="12">
    <source>
        <dbReference type="EMBL" id="MBO8415967.1"/>
    </source>
</evidence>
<sequence>MFGLDKLLSKKDQKITLNSPVKGQLIDKAAIPDPTFADGILGATAGFLSSDGVIYAPCDGQITQIFRTGHALTITSVNGVEILIHVGINTVDLKGRGFKALVEQDQKVKCGDELIKFEIETIKEAGFSLEIPMVICNGDDFAKVEFIAPCEVTPASAVCTIEKK</sequence>
<accession>A0A9D9DBQ7</accession>
<evidence type="ECO:0000256" key="10">
    <source>
        <dbReference type="ARBA" id="ARBA00042873"/>
    </source>
</evidence>
<evidence type="ECO:0000313" key="13">
    <source>
        <dbReference type="Proteomes" id="UP000823631"/>
    </source>
</evidence>
<comment type="caution">
    <text evidence="12">The sequence shown here is derived from an EMBL/GenBank/DDBJ whole genome shotgun (WGS) entry which is preliminary data.</text>
</comment>
<evidence type="ECO:0000256" key="9">
    <source>
        <dbReference type="ARBA" id="ARBA00042526"/>
    </source>
</evidence>
<dbReference type="AlphaFoldDB" id="A0A9D9DBQ7"/>
<evidence type="ECO:0000256" key="5">
    <source>
        <dbReference type="ARBA" id="ARBA00022683"/>
    </source>
</evidence>
<dbReference type="GO" id="GO:0009401">
    <property type="term" value="P:phosphoenolpyruvate-dependent sugar phosphotransferase system"/>
    <property type="evidence" value="ECO:0007669"/>
    <property type="project" value="UniProtKB-KW"/>
</dbReference>
<evidence type="ECO:0000256" key="7">
    <source>
        <dbReference type="ARBA" id="ARBA00039163"/>
    </source>
</evidence>
<keyword evidence="2" id="KW-0813">Transport</keyword>
<keyword evidence="4" id="KW-0808">Transferase</keyword>
<evidence type="ECO:0000259" key="11">
    <source>
        <dbReference type="PROSITE" id="PS51093"/>
    </source>
</evidence>
<dbReference type="PROSITE" id="PS51093">
    <property type="entry name" value="PTS_EIIA_TYPE_1"/>
    <property type="match status" value="1"/>
</dbReference>
<reference evidence="12" key="1">
    <citation type="submission" date="2020-10" db="EMBL/GenBank/DDBJ databases">
        <authorList>
            <person name="Gilroy R."/>
        </authorList>
    </citation>
    <scope>NUCLEOTIDE SEQUENCE</scope>
    <source>
        <strain evidence="12">17213</strain>
    </source>
</reference>
<keyword evidence="3 12" id="KW-0762">Sugar transport</keyword>
<evidence type="ECO:0000256" key="3">
    <source>
        <dbReference type="ARBA" id="ARBA00022597"/>
    </source>
</evidence>
<dbReference type="EMBL" id="JADINH010000132">
    <property type="protein sequence ID" value="MBO8415967.1"/>
    <property type="molecule type" value="Genomic_DNA"/>
</dbReference>
<evidence type="ECO:0000256" key="8">
    <source>
        <dbReference type="ARBA" id="ARBA00042296"/>
    </source>
</evidence>
<dbReference type="SUPFAM" id="SSF51261">
    <property type="entry name" value="Duplicated hybrid motif"/>
    <property type="match status" value="1"/>
</dbReference>
<evidence type="ECO:0000256" key="1">
    <source>
        <dbReference type="ARBA" id="ARBA00004496"/>
    </source>
</evidence>
<protein>
    <recommendedName>
        <fullName evidence="7">PTS system glucose-specific EIIA component</fullName>
    </recommendedName>
    <alternativeName>
        <fullName evidence="10">EIIA-Glc</fullName>
    </alternativeName>
    <alternativeName>
        <fullName evidence="9">EIII-Glc</fullName>
    </alternativeName>
    <alternativeName>
        <fullName evidence="8">Glucose-specific phosphotransferase enzyme IIA component</fullName>
    </alternativeName>
</protein>
<dbReference type="PANTHER" id="PTHR45008:SF1">
    <property type="entry name" value="PTS SYSTEM GLUCOSE-SPECIFIC EIIA COMPONENT"/>
    <property type="match status" value="1"/>
</dbReference>
<name>A0A9D9DBQ7_9GAMM</name>
<dbReference type="NCBIfam" id="TIGR00830">
    <property type="entry name" value="PTBA"/>
    <property type="match status" value="1"/>
</dbReference>
<evidence type="ECO:0000256" key="6">
    <source>
        <dbReference type="ARBA" id="ARBA00022777"/>
    </source>
</evidence>
<dbReference type="GO" id="GO:0005737">
    <property type="term" value="C:cytoplasm"/>
    <property type="evidence" value="ECO:0007669"/>
    <property type="project" value="UniProtKB-SubCell"/>
</dbReference>
<dbReference type="FunFam" id="2.70.70.10:FF:000001">
    <property type="entry name" value="PTS system glucose-specific IIA component"/>
    <property type="match status" value="1"/>
</dbReference>